<dbReference type="InterPro" id="IPR027417">
    <property type="entry name" value="P-loop_NTPase"/>
</dbReference>
<dbReference type="GO" id="GO:0055085">
    <property type="term" value="P:transmembrane transport"/>
    <property type="evidence" value="ECO:0007669"/>
    <property type="project" value="UniProtKB-ARBA"/>
</dbReference>
<evidence type="ECO:0000313" key="6">
    <source>
        <dbReference type="EMBL" id="QBF48036.1"/>
    </source>
</evidence>
<evidence type="ECO:0000256" key="3">
    <source>
        <dbReference type="ARBA" id="ARBA00022741"/>
    </source>
</evidence>
<dbReference type="NCBIfam" id="TIGR01727">
    <property type="entry name" value="oligo_HPY"/>
    <property type="match status" value="1"/>
</dbReference>
<dbReference type="OrthoDB" id="8481147at2"/>
<comment type="similarity">
    <text evidence="1">Belongs to the ABC transporter superfamily.</text>
</comment>
<dbReference type="SUPFAM" id="SSF52540">
    <property type="entry name" value="P-loop containing nucleoside triphosphate hydrolases"/>
    <property type="match status" value="1"/>
</dbReference>
<dbReference type="Proteomes" id="UP000290408">
    <property type="component" value="Chromosome"/>
</dbReference>
<dbReference type="EMBL" id="CP036164">
    <property type="protein sequence ID" value="QBF48036.1"/>
    <property type="molecule type" value="Genomic_DNA"/>
</dbReference>
<protein>
    <submittedName>
        <fullName evidence="6">ABC transporter ATP-binding protein</fullName>
    </submittedName>
</protein>
<dbReference type="PANTHER" id="PTHR43776:SF7">
    <property type="entry name" value="D,D-DIPEPTIDE TRANSPORT ATP-BINDING PROTEIN DDPF-RELATED"/>
    <property type="match status" value="1"/>
</dbReference>
<dbReference type="KEGG" id="jli:EXU32_13315"/>
<dbReference type="Pfam" id="PF08352">
    <property type="entry name" value="oligo_HPY"/>
    <property type="match status" value="1"/>
</dbReference>
<keyword evidence="7" id="KW-1185">Reference proteome</keyword>
<dbReference type="FunFam" id="3.40.50.300:FF:000016">
    <property type="entry name" value="Oligopeptide ABC transporter ATP-binding component"/>
    <property type="match status" value="1"/>
</dbReference>
<reference evidence="6 7" key="1">
    <citation type="submission" date="2019-02" db="EMBL/GenBank/DDBJ databases">
        <title>Genomic data mining of an Antarctic deep-sea actinobacterium, Janibacterlimosus P3-3-X1.</title>
        <authorList>
            <person name="Liao L."/>
            <person name="Chen B."/>
        </authorList>
    </citation>
    <scope>NUCLEOTIDE SEQUENCE [LARGE SCALE GENOMIC DNA]</scope>
    <source>
        <strain evidence="6 7">P3-3-X1</strain>
    </source>
</reference>
<evidence type="ECO:0000313" key="7">
    <source>
        <dbReference type="Proteomes" id="UP000290408"/>
    </source>
</evidence>
<dbReference type="InterPro" id="IPR003593">
    <property type="entry name" value="AAA+_ATPase"/>
</dbReference>
<evidence type="ECO:0000259" key="5">
    <source>
        <dbReference type="PROSITE" id="PS50893"/>
    </source>
</evidence>
<dbReference type="SMART" id="SM00382">
    <property type="entry name" value="AAA"/>
    <property type="match status" value="1"/>
</dbReference>
<dbReference type="Gene3D" id="3.40.50.300">
    <property type="entry name" value="P-loop containing nucleotide triphosphate hydrolases"/>
    <property type="match status" value="1"/>
</dbReference>
<dbReference type="GO" id="GO:0015833">
    <property type="term" value="P:peptide transport"/>
    <property type="evidence" value="ECO:0007669"/>
    <property type="project" value="InterPro"/>
</dbReference>
<evidence type="ECO:0000256" key="1">
    <source>
        <dbReference type="ARBA" id="ARBA00005417"/>
    </source>
</evidence>
<organism evidence="6 7">
    <name type="scientific">Janibacter limosus</name>
    <dbReference type="NCBI Taxonomy" id="53458"/>
    <lineage>
        <taxon>Bacteria</taxon>
        <taxon>Bacillati</taxon>
        <taxon>Actinomycetota</taxon>
        <taxon>Actinomycetes</taxon>
        <taxon>Micrococcales</taxon>
        <taxon>Intrasporangiaceae</taxon>
        <taxon>Janibacter</taxon>
    </lineage>
</organism>
<proteinExistence type="inferred from homology"/>
<dbReference type="InterPro" id="IPR013563">
    <property type="entry name" value="Oligopep_ABC_C"/>
</dbReference>
<dbReference type="InterPro" id="IPR017871">
    <property type="entry name" value="ABC_transporter-like_CS"/>
</dbReference>
<accession>A0A4P6MXX1</accession>
<dbReference type="PROSITE" id="PS50893">
    <property type="entry name" value="ABC_TRANSPORTER_2"/>
    <property type="match status" value="1"/>
</dbReference>
<dbReference type="PANTHER" id="PTHR43776">
    <property type="entry name" value="TRANSPORT ATP-BINDING PROTEIN"/>
    <property type="match status" value="1"/>
</dbReference>
<dbReference type="GO" id="GO:0016887">
    <property type="term" value="F:ATP hydrolysis activity"/>
    <property type="evidence" value="ECO:0007669"/>
    <property type="project" value="InterPro"/>
</dbReference>
<keyword evidence="4 6" id="KW-0067">ATP-binding</keyword>
<dbReference type="Pfam" id="PF00005">
    <property type="entry name" value="ABC_tran"/>
    <property type="match status" value="1"/>
</dbReference>
<dbReference type="InterPro" id="IPR003439">
    <property type="entry name" value="ABC_transporter-like_ATP-bd"/>
</dbReference>
<evidence type="ECO:0000256" key="4">
    <source>
        <dbReference type="ARBA" id="ARBA00022840"/>
    </source>
</evidence>
<feature type="domain" description="ABC transporter" evidence="5">
    <location>
        <begin position="2"/>
        <end position="244"/>
    </location>
</feature>
<name>A0A4P6MXX1_9MICO</name>
<dbReference type="CDD" id="cd03257">
    <property type="entry name" value="ABC_NikE_OppD_transporters"/>
    <property type="match status" value="1"/>
</dbReference>
<dbReference type="InterPro" id="IPR050319">
    <property type="entry name" value="ABC_transp_ATP-bind"/>
</dbReference>
<keyword evidence="2" id="KW-0813">Transport</keyword>
<dbReference type="AlphaFoldDB" id="A0A4P6MXX1"/>
<dbReference type="PROSITE" id="PS00211">
    <property type="entry name" value="ABC_TRANSPORTER_1"/>
    <property type="match status" value="1"/>
</dbReference>
<dbReference type="GO" id="GO:0005524">
    <property type="term" value="F:ATP binding"/>
    <property type="evidence" value="ECO:0007669"/>
    <property type="project" value="UniProtKB-KW"/>
</dbReference>
<evidence type="ECO:0000256" key="2">
    <source>
        <dbReference type="ARBA" id="ARBA00022448"/>
    </source>
</evidence>
<sequence length="323" mass="35330">MLSVQDLVVEFPAAGGRTVHAVSGVSLEVHRGETLGIVGESGCGKSTTARAMVMLRTPTSGMIEFDGTSLAGLRPKELRRLRPHLQMIFQDPVSSLNPHRKVRDIVAEGMTVWGRPVTEEWLDALLSEVGLEPDEVKDRYPSEFSGGQCQRIAIARALALEPELLVCDEAVSALDVSVQAQVLNLLHDLKERRGLTMVFISHDLAVVRNVCDRVAVMYLGKVVEETTVDALFARPHHPYTSALLEAVPEPDPTLPVLPLELYGEAPSPLDPPSGCRFRTRCRHAQDICATEEPPLLTVADQHKVACHFAEDMPELLALPTMTA</sequence>
<keyword evidence="3" id="KW-0547">Nucleotide-binding</keyword>
<gene>
    <name evidence="6" type="ORF">EXU32_13315</name>
</gene>